<protein>
    <recommendedName>
        <fullName evidence="2">CorA-like transporter domain-containing protein</fullName>
    </recommendedName>
</protein>
<dbReference type="Pfam" id="PF26616">
    <property type="entry name" value="CorA-like"/>
    <property type="match status" value="1"/>
</dbReference>
<gene>
    <name evidence="3" type="ORF">KCU98_g1421</name>
</gene>
<keyword evidence="1" id="KW-1133">Transmembrane helix</keyword>
<keyword evidence="4" id="KW-1185">Reference proteome</keyword>
<sequence length="523" mass="60642">MRSYRDHTRYPRNLIPELTKAYLWELERYDHKFADVRSSLCLESEEKIALSIRDLYSTLERGDEILACDIKTSLELQKHLEGSADPRDSTSKRQPGQYPKCRFICLYAAHSRARLRLTYDMLTRVLTFHQVMPGYLDFLHAFGAQDNPRAQFFAGFYQQTMLQNNAQIPKMIGYSWRQYQLCYNLRGVTCIKQFDGTVTEWSVRQAAIHHQFDVVYGTAVWVLTKGRQDLLEKIDQFTTHSAGPTFNTPQACFGTSLEVHRMFCHWAADDWRQYIDWLEDGLESNTSLALYGSQESKHSRETYVPRDLQEIQLWKEKTSQAATLLNSNADVMAALRAYYVKLLENEDFPLRTECQKNIQNFATDIESNIIWARMQISRLNLLAEIIDGRKDLVAQHFQNQVAERTEQLNHNLEKEAIVMRIITIVTLVYLPATFVSTFFSTDIVHYQASGDSGSETSYSHLAMMRWLQVTLPLTFVTILGAWMAFKTATISRKSAEMKNNLIKRKDNMKTTWGFSKDIELGKL</sequence>
<feature type="non-terminal residue" evidence="3">
    <location>
        <position position="1"/>
    </location>
</feature>
<dbReference type="AlphaFoldDB" id="A0A9P8G475"/>
<feature type="transmembrane region" description="Helical" evidence="1">
    <location>
        <begin position="466"/>
        <end position="485"/>
    </location>
</feature>
<evidence type="ECO:0000313" key="3">
    <source>
        <dbReference type="EMBL" id="KAG9990077.1"/>
    </source>
</evidence>
<reference evidence="3" key="1">
    <citation type="journal article" date="2021" name="J Fungi (Basel)">
        <title>Virulence traits and population genomics of the black yeast Aureobasidium melanogenum.</title>
        <authorList>
            <person name="Cernosa A."/>
            <person name="Sun X."/>
            <person name="Gostincar C."/>
            <person name="Fang C."/>
            <person name="Gunde-Cimerman N."/>
            <person name="Song Z."/>
        </authorList>
    </citation>
    <scope>NUCLEOTIDE SEQUENCE</scope>
    <source>
        <strain evidence="3">EXF-9298</strain>
    </source>
</reference>
<organism evidence="3 4">
    <name type="scientific">Aureobasidium melanogenum</name>
    <name type="common">Aureobasidium pullulans var. melanogenum</name>
    <dbReference type="NCBI Taxonomy" id="46634"/>
    <lineage>
        <taxon>Eukaryota</taxon>
        <taxon>Fungi</taxon>
        <taxon>Dikarya</taxon>
        <taxon>Ascomycota</taxon>
        <taxon>Pezizomycotina</taxon>
        <taxon>Dothideomycetes</taxon>
        <taxon>Dothideomycetidae</taxon>
        <taxon>Dothideales</taxon>
        <taxon>Saccotheciaceae</taxon>
        <taxon>Aureobasidium</taxon>
    </lineage>
</organism>
<reference evidence="3" key="2">
    <citation type="submission" date="2021-08" db="EMBL/GenBank/DDBJ databases">
        <authorList>
            <person name="Gostincar C."/>
            <person name="Sun X."/>
            <person name="Song Z."/>
            <person name="Gunde-Cimerman N."/>
        </authorList>
    </citation>
    <scope>NUCLEOTIDE SEQUENCE</scope>
    <source>
        <strain evidence="3">EXF-9298</strain>
    </source>
</reference>
<keyword evidence="1" id="KW-0472">Membrane</keyword>
<evidence type="ECO:0000313" key="4">
    <source>
        <dbReference type="Proteomes" id="UP000729357"/>
    </source>
</evidence>
<dbReference type="Proteomes" id="UP000729357">
    <property type="component" value="Unassembled WGS sequence"/>
</dbReference>
<accession>A0A9P8G475</accession>
<name>A0A9P8G475_AURME</name>
<dbReference type="Gene3D" id="1.20.58.340">
    <property type="entry name" value="Magnesium transport protein CorA, transmembrane region"/>
    <property type="match status" value="1"/>
</dbReference>
<comment type="caution">
    <text evidence="3">The sequence shown here is derived from an EMBL/GenBank/DDBJ whole genome shotgun (WGS) entry which is preliminary data.</text>
</comment>
<dbReference type="InterPro" id="IPR058257">
    <property type="entry name" value="CorA-like_dom"/>
</dbReference>
<feature type="transmembrane region" description="Helical" evidence="1">
    <location>
        <begin position="417"/>
        <end position="439"/>
    </location>
</feature>
<feature type="domain" description="CorA-like transporter" evidence="2">
    <location>
        <begin position="2"/>
        <end position="288"/>
    </location>
</feature>
<evidence type="ECO:0000259" key="2">
    <source>
        <dbReference type="Pfam" id="PF26616"/>
    </source>
</evidence>
<keyword evidence="1" id="KW-0812">Transmembrane</keyword>
<dbReference type="EMBL" id="JAHFXS010000049">
    <property type="protein sequence ID" value="KAG9990077.1"/>
    <property type="molecule type" value="Genomic_DNA"/>
</dbReference>
<evidence type="ECO:0000256" key="1">
    <source>
        <dbReference type="SAM" id="Phobius"/>
    </source>
</evidence>
<proteinExistence type="predicted"/>